<dbReference type="AlphaFoldDB" id="A0A1V2TLS4"/>
<proteinExistence type="predicted"/>
<organism evidence="1 2">
    <name type="scientific">Nocardia donostiensis</name>
    <dbReference type="NCBI Taxonomy" id="1538463"/>
    <lineage>
        <taxon>Bacteria</taxon>
        <taxon>Bacillati</taxon>
        <taxon>Actinomycetota</taxon>
        <taxon>Actinomycetes</taxon>
        <taxon>Mycobacteriales</taxon>
        <taxon>Nocardiaceae</taxon>
        <taxon>Nocardia</taxon>
    </lineage>
</organism>
<comment type="caution">
    <text evidence="1">The sequence shown here is derived from an EMBL/GenBank/DDBJ whole genome shotgun (WGS) entry which is preliminary data.</text>
</comment>
<evidence type="ECO:0000313" key="2">
    <source>
        <dbReference type="Proteomes" id="UP000188836"/>
    </source>
</evidence>
<dbReference type="EMBL" id="MUMY01000001">
    <property type="protein sequence ID" value="ONM50439.1"/>
    <property type="molecule type" value="Genomic_DNA"/>
</dbReference>
<gene>
    <name evidence="1" type="ORF">B0T46_00470</name>
</gene>
<sequence>MSTAEAGMVTRAVLVEVFGASGRFDIDGALHQFQLAGLVSTTPEAMPAEAAISRVRDYITGRELDTTGYPLSELVAERFSVGWMVYAPVPEGEIAIGRAVFYVDDDGVLEHSTSSVAPATVIAEFERAFAERNGLEKVPPPRTMTDIQRPREFGMCLLVLEVRFVHTCVAQDARQGSGVHRGLRPLIGVAPGRGKQLVVPRVARS</sequence>
<evidence type="ECO:0000313" key="1">
    <source>
        <dbReference type="EMBL" id="ONM50439.1"/>
    </source>
</evidence>
<keyword evidence="2" id="KW-1185">Reference proteome</keyword>
<dbReference type="Proteomes" id="UP000188836">
    <property type="component" value="Unassembled WGS sequence"/>
</dbReference>
<reference evidence="1 2" key="1">
    <citation type="journal article" date="2016" name="Antonie Van Leeuwenhoek">
        <title>Nocardia donostiensis sp. nov., isolated from human respiratory specimens.</title>
        <authorList>
            <person name="Ercibengoa M."/>
            <person name="Bell M."/>
            <person name="Marimon J.M."/>
            <person name="Humrighouse B."/>
            <person name="Klenk H.P."/>
            <person name="Potter G."/>
            <person name="Perez-Trallero E."/>
        </authorList>
    </citation>
    <scope>NUCLEOTIDE SEQUENCE [LARGE SCALE GENOMIC DNA]</scope>
    <source>
        <strain evidence="1 2">X1655</strain>
    </source>
</reference>
<name>A0A1V2TLS4_9NOCA</name>
<protein>
    <submittedName>
        <fullName evidence="1">Uncharacterized protein</fullName>
    </submittedName>
</protein>
<accession>A0A1V2TLS4</accession>